<organism evidence="2 3">
    <name type="scientific">Gramella jeungdoensis</name>
    <dbReference type="NCBI Taxonomy" id="708091"/>
    <lineage>
        <taxon>Bacteria</taxon>
        <taxon>Pseudomonadati</taxon>
        <taxon>Bacteroidota</taxon>
        <taxon>Flavobacteriia</taxon>
        <taxon>Flavobacteriales</taxon>
        <taxon>Flavobacteriaceae</taxon>
        <taxon>Christiangramia</taxon>
    </lineage>
</organism>
<dbReference type="OrthoDB" id="9785122at2"/>
<keyword evidence="3" id="KW-1185">Reference proteome</keyword>
<reference evidence="2 3" key="1">
    <citation type="journal article" date="2011" name="J. Microbiol.">
        <title>Gramella jeungdoensis sp. nov., isolated from a solar saltern in Korea.</title>
        <authorList>
            <person name="Joung Y."/>
            <person name="Kim H."/>
            <person name="Jang T."/>
            <person name="Ahn T.S."/>
            <person name="Joh K."/>
        </authorList>
    </citation>
    <scope>NUCLEOTIDE SEQUENCE [LARGE SCALE GENOMIC DNA]</scope>
    <source>
        <strain evidence="2 3">KCTC 23123</strain>
    </source>
</reference>
<dbReference type="RefSeq" id="WP_134246314.1">
    <property type="nucleotide sequence ID" value="NZ_SNQI01000001.1"/>
</dbReference>
<dbReference type="PANTHER" id="PTHR33706:SF1">
    <property type="entry name" value="TPR REPEAT PROTEIN"/>
    <property type="match status" value="1"/>
</dbReference>
<dbReference type="PANTHER" id="PTHR33706">
    <property type="entry name" value="MORN VARIANT REPEAT PROTEIN"/>
    <property type="match status" value="1"/>
</dbReference>
<dbReference type="EMBL" id="SNQI01000001">
    <property type="protein sequence ID" value="TEW76298.1"/>
    <property type="molecule type" value="Genomic_DNA"/>
</dbReference>
<dbReference type="InterPro" id="IPR011652">
    <property type="entry name" value="MORN_2"/>
</dbReference>
<accession>A0A4Y8AWB4</accession>
<keyword evidence="1" id="KW-0732">Signal</keyword>
<name>A0A4Y8AWB4_9FLAO</name>
<sequence length="223" mass="26031">MRFEIYKTIIISFLILFCTQTKAQEHINKFDLNGNRHGVWKKYYSNNNIRYKGEFKSGKEIGVFKYYDISDSTHPTIIKTFKPNSTIAAVKFYTPKGILESTGEMIGKNRIGTWLYYYTDAKTLMIEENYKNGVLDGEYKSYYKTGKITEILNYKEGKLHGSAKRFADNGVLLDDLNYLNGKLEGPAKYYNLYGKLIYAGNYKNDQKIGEWEYYENSKKENKP</sequence>
<proteinExistence type="predicted"/>
<evidence type="ECO:0000313" key="2">
    <source>
        <dbReference type="EMBL" id="TEW76298.1"/>
    </source>
</evidence>
<dbReference type="Proteomes" id="UP000298517">
    <property type="component" value="Unassembled WGS sequence"/>
</dbReference>
<protein>
    <submittedName>
        <fullName evidence="2">Toxin-antitoxin system YwqK family antitoxin</fullName>
    </submittedName>
</protein>
<feature type="signal peptide" evidence="1">
    <location>
        <begin position="1"/>
        <end position="23"/>
    </location>
</feature>
<comment type="caution">
    <text evidence="2">The sequence shown here is derived from an EMBL/GenBank/DDBJ whole genome shotgun (WGS) entry which is preliminary data.</text>
</comment>
<dbReference type="Pfam" id="PF07661">
    <property type="entry name" value="MORN_2"/>
    <property type="match status" value="2"/>
</dbReference>
<evidence type="ECO:0000256" key="1">
    <source>
        <dbReference type="SAM" id="SignalP"/>
    </source>
</evidence>
<dbReference type="SUPFAM" id="SSF82185">
    <property type="entry name" value="Histone H3 K4-specific methyltransferase SET7/9 N-terminal domain"/>
    <property type="match status" value="2"/>
</dbReference>
<evidence type="ECO:0000313" key="3">
    <source>
        <dbReference type="Proteomes" id="UP000298517"/>
    </source>
</evidence>
<dbReference type="AlphaFoldDB" id="A0A4Y8AWB4"/>
<gene>
    <name evidence="2" type="ORF">E2488_00130</name>
</gene>
<dbReference type="Gene3D" id="2.20.110.10">
    <property type="entry name" value="Histone H3 K4-specific methyltransferase SET7/9 N-terminal domain"/>
    <property type="match status" value="3"/>
</dbReference>
<feature type="chain" id="PRO_5021448969" evidence="1">
    <location>
        <begin position="24"/>
        <end position="223"/>
    </location>
</feature>